<proteinExistence type="predicted"/>
<sequence>MYKLGCVEEEVNFQCLAIRHIANRILATRHFLIWRISKWVGLEDESVYVQKWGHPVHHLEGHWLHSSRVLYKSKTRKNYARYPPQTHNLFPIKFRILSGSSHIYI</sequence>
<comment type="caution">
    <text evidence="1">The sequence shown here is derived from an EMBL/GenBank/DDBJ whole genome shotgun (WGS) entry which is preliminary data.</text>
</comment>
<dbReference type="AlphaFoldDB" id="A0AAV3A5C8"/>
<organism evidence="1 2">
    <name type="scientific">Pyxicephalus adspersus</name>
    <name type="common">African bullfrog</name>
    <dbReference type="NCBI Taxonomy" id="30357"/>
    <lineage>
        <taxon>Eukaryota</taxon>
        <taxon>Metazoa</taxon>
        <taxon>Chordata</taxon>
        <taxon>Craniata</taxon>
        <taxon>Vertebrata</taxon>
        <taxon>Euteleostomi</taxon>
        <taxon>Amphibia</taxon>
        <taxon>Batrachia</taxon>
        <taxon>Anura</taxon>
        <taxon>Neobatrachia</taxon>
        <taxon>Ranoidea</taxon>
        <taxon>Pyxicephalidae</taxon>
        <taxon>Pyxicephalinae</taxon>
        <taxon>Pyxicephalus</taxon>
    </lineage>
</organism>
<gene>
    <name evidence="1" type="ORF">GDO54_015401</name>
</gene>
<evidence type="ECO:0000313" key="1">
    <source>
        <dbReference type="EMBL" id="DBA19596.1"/>
    </source>
</evidence>
<reference evidence="1" key="1">
    <citation type="thesis" date="2020" institute="ProQuest LLC" country="789 East Eisenhower Parkway, Ann Arbor, MI, USA">
        <title>Comparative Genomics and Chromosome Evolution.</title>
        <authorList>
            <person name="Mudd A.B."/>
        </authorList>
    </citation>
    <scope>NUCLEOTIDE SEQUENCE</scope>
    <source>
        <strain evidence="1">1538</strain>
        <tissue evidence="1">Blood</tissue>
    </source>
</reference>
<accession>A0AAV3A5C8</accession>
<name>A0AAV3A5C8_PYXAD</name>
<keyword evidence="2" id="KW-1185">Reference proteome</keyword>
<dbReference type="EMBL" id="DYDO01000008">
    <property type="protein sequence ID" value="DBA19596.1"/>
    <property type="molecule type" value="Genomic_DNA"/>
</dbReference>
<dbReference type="Proteomes" id="UP001181693">
    <property type="component" value="Unassembled WGS sequence"/>
</dbReference>
<protein>
    <submittedName>
        <fullName evidence="1">Uncharacterized protein</fullName>
    </submittedName>
</protein>
<evidence type="ECO:0000313" key="2">
    <source>
        <dbReference type="Proteomes" id="UP001181693"/>
    </source>
</evidence>